<protein>
    <recommendedName>
        <fullName evidence="3">Tripartite motif-containing protein 2</fullName>
    </recommendedName>
</protein>
<gene>
    <name evidence="1" type="ORF">KUTeg_011450</name>
</gene>
<dbReference type="PANTHER" id="PTHR24104">
    <property type="entry name" value="E3 UBIQUITIN-PROTEIN LIGASE NHLRC1-RELATED"/>
    <property type="match status" value="1"/>
</dbReference>
<dbReference type="InterPro" id="IPR011042">
    <property type="entry name" value="6-blade_b-propeller_TolB-like"/>
</dbReference>
<evidence type="ECO:0008006" key="3">
    <source>
        <dbReference type="Google" id="ProtNLM"/>
    </source>
</evidence>
<dbReference type="InterPro" id="IPR050952">
    <property type="entry name" value="TRIM-NHL_E3_ligases"/>
</dbReference>
<dbReference type="SUPFAM" id="SSF101898">
    <property type="entry name" value="NHL repeat"/>
    <property type="match status" value="1"/>
</dbReference>
<accession>A0ABQ9F477</accession>
<dbReference type="Gene3D" id="2.120.10.30">
    <property type="entry name" value="TolB, C-terminal domain"/>
    <property type="match status" value="1"/>
</dbReference>
<reference evidence="1 2" key="1">
    <citation type="submission" date="2022-12" db="EMBL/GenBank/DDBJ databases">
        <title>Chromosome-level genome of Tegillarca granosa.</title>
        <authorList>
            <person name="Kim J."/>
        </authorList>
    </citation>
    <scope>NUCLEOTIDE SEQUENCE [LARGE SCALE GENOMIC DNA]</scope>
    <source>
        <strain evidence="1">Teg-2019</strain>
        <tissue evidence="1">Adductor muscle</tissue>
    </source>
</reference>
<sequence>MQNINSDCNVHDVAASTSGDHFVTESGGNEIKKITRDNRITGIYTAQDNYLTRGITVTDTGNVLVVLYKYKDSKIVEITTSGQHIRTIQHDPVDNKQLFGHPRFICTNINCDIIVTDDDKVVVVNEPGQKRFIYQPEGTQLIHSFSPQYTVTDKHGHIIISDYWNCLIHVLDIDGKFIQYLIKPEYCLPYGMDLDNHGRLWLCNYGKEEIKKIKYL</sequence>
<dbReference type="PANTHER" id="PTHR24104:SF25">
    <property type="entry name" value="PROTEIN LIN-41"/>
    <property type="match status" value="1"/>
</dbReference>
<evidence type="ECO:0000313" key="1">
    <source>
        <dbReference type="EMBL" id="KAJ8311005.1"/>
    </source>
</evidence>
<dbReference type="EMBL" id="JARBDR010000613">
    <property type="protein sequence ID" value="KAJ8311005.1"/>
    <property type="molecule type" value="Genomic_DNA"/>
</dbReference>
<comment type="caution">
    <text evidence="1">The sequence shown here is derived from an EMBL/GenBank/DDBJ whole genome shotgun (WGS) entry which is preliminary data.</text>
</comment>
<keyword evidence="2" id="KW-1185">Reference proteome</keyword>
<dbReference type="Proteomes" id="UP001217089">
    <property type="component" value="Unassembled WGS sequence"/>
</dbReference>
<evidence type="ECO:0000313" key="2">
    <source>
        <dbReference type="Proteomes" id="UP001217089"/>
    </source>
</evidence>
<proteinExistence type="predicted"/>
<name>A0ABQ9F477_TEGGR</name>
<organism evidence="1 2">
    <name type="scientific">Tegillarca granosa</name>
    <name type="common">Malaysian cockle</name>
    <name type="synonym">Anadara granosa</name>
    <dbReference type="NCBI Taxonomy" id="220873"/>
    <lineage>
        <taxon>Eukaryota</taxon>
        <taxon>Metazoa</taxon>
        <taxon>Spiralia</taxon>
        <taxon>Lophotrochozoa</taxon>
        <taxon>Mollusca</taxon>
        <taxon>Bivalvia</taxon>
        <taxon>Autobranchia</taxon>
        <taxon>Pteriomorphia</taxon>
        <taxon>Arcoida</taxon>
        <taxon>Arcoidea</taxon>
        <taxon>Arcidae</taxon>
        <taxon>Tegillarca</taxon>
    </lineage>
</organism>